<dbReference type="InterPro" id="IPR027417">
    <property type="entry name" value="P-loop_NTPase"/>
</dbReference>
<name>A0A1K2HWK8_9HYPH</name>
<accession>A0A1K2HWK8</accession>
<dbReference type="InterPro" id="IPR006935">
    <property type="entry name" value="Helicase/UvrB_N"/>
</dbReference>
<dbReference type="EMBL" id="FPKU01000001">
    <property type="protein sequence ID" value="SFZ83463.1"/>
    <property type="molecule type" value="Genomic_DNA"/>
</dbReference>
<keyword evidence="3" id="KW-1185">Reference proteome</keyword>
<gene>
    <name evidence="2" type="ORF">SAMN02983003_1660</name>
</gene>
<dbReference type="AlphaFoldDB" id="A0A1K2HWK8"/>
<dbReference type="RefSeq" id="WP_280173920.1">
    <property type="nucleotide sequence ID" value="NZ_FPKU01000001.1"/>
</dbReference>
<dbReference type="Gene3D" id="3.40.50.300">
    <property type="entry name" value="P-loop containing nucleotide triphosphate hydrolases"/>
    <property type="match status" value="1"/>
</dbReference>
<sequence length="199" mass="21916">MSDEQRHLRQISQRLSLRAPQEKSLQILANLVQAVEFDKTLDPDLALAEIQKLYPSVTAFEREFPSVCFAIATGVGKTRLMGAFIAFLLLTGHSKNFFVLAPNTTIYDKLVADFSRQTSPKYVFRGIAQFAQTPPIIVTGDTWEKGRGVRGSDLFGSDAIINIFNVDKINKDRVASAPCAKRSAKAISTISPACRTSCC</sequence>
<dbReference type="SUPFAM" id="SSF52540">
    <property type="entry name" value="P-loop containing nucleoside triphosphate hydrolases"/>
    <property type="match status" value="1"/>
</dbReference>
<proteinExistence type="predicted"/>
<dbReference type="GO" id="GO:0005524">
    <property type="term" value="F:ATP binding"/>
    <property type="evidence" value="ECO:0007669"/>
    <property type="project" value="InterPro"/>
</dbReference>
<evidence type="ECO:0000259" key="1">
    <source>
        <dbReference type="Pfam" id="PF04851"/>
    </source>
</evidence>
<evidence type="ECO:0000313" key="2">
    <source>
        <dbReference type="EMBL" id="SFZ83463.1"/>
    </source>
</evidence>
<reference evidence="2 3" key="1">
    <citation type="submission" date="2016-11" db="EMBL/GenBank/DDBJ databases">
        <authorList>
            <person name="Jaros S."/>
            <person name="Januszkiewicz K."/>
            <person name="Wedrychowicz H."/>
        </authorList>
    </citation>
    <scope>NUCLEOTIDE SEQUENCE [LARGE SCALE GENOMIC DNA]</scope>
    <source>
        <strain evidence="2 3">ATCC 23634</strain>
    </source>
</reference>
<dbReference type="GO" id="GO:0003677">
    <property type="term" value="F:DNA binding"/>
    <property type="evidence" value="ECO:0007669"/>
    <property type="project" value="InterPro"/>
</dbReference>
<dbReference type="GO" id="GO:0016787">
    <property type="term" value="F:hydrolase activity"/>
    <property type="evidence" value="ECO:0007669"/>
    <property type="project" value="InterPro"/>
</dbReference>
<evidence type="ECO:0000313" key="3">
    <source>
        <dbReference type="Proteomes" id="UP000183447"/>
    </source>
</evidence>
<dbReference type="STRING" id="665118.SAMN02983003_1660"/>
<protein>
    <submittedName>
        <fullName evidence="2">Type III restriction enzyme, res subunit</fullName>
    </submittedName>
</protein>
<organism evidence="2 3">
    <name type="scientific">Devosia enhydra</name>
    <dbReference type="NCBI Taxonomy" id="665118"/>
    <lineage>
        <taxon>Bacteria</taxon>
        <taxon>Pseudomonadati</taxon>
        <taxon>Pseudomonadota</taxon>
        <taxon>Alphaproteobacteria</taxon>
        <taxon>Hyphomicrobiales</taxon>
        <taxon>Devosiaceae</taxon>
        <taxon>Devosia</taxon>
    </lineage>
</organism>
<dbReference type="Pfam" id="PF04851">
    <property type="entry name" value="ResIII"/>
    <property type="match status" value="1"/>
</dbReference>
<dbReference type="Proteomes" id="UP000183447">
    <property type="component" value="Unassembled WGS sequence"/>
</dbReference>
<feature type="domain" description="Helicase/UvrB N-terminal" evidence="1">
    <location>
        <begin position="16"/>
        <end position="173"/>
    </location>
</feature>